<evidence type="ECO:0000256" key="4">
    <source>
        <dbReference type="ARBA" id="ARBA00019114"/>
    </source>
</evidence>
<dbReference type="GO" id="GO:0008408">
    <property type="term" value="F:3'-5' exonuclease activity"/>
    <property type="evidence" value="ECO:0007669"/>
    <property type="project" value="InterPro"/>
</dbReference>
<comment type="function">
    <text evidence="9">DNA polymerase III is a complex, multichain enzyme responsible for most of the replicative synthesis in bacteria. This DNA polymerase also exhibits 3' to 5' exonuclease activity. The alpha chain is the DNA polymerase.</text>
</comment>
<evidence type="ECO:0000313" key="13">
    <source>
        <dbReference type="Proteomes" id="UP000014937"/>
    </source>
</evidence>
<keyword evidence="8" id="KW-0239">DNA-directed DNA polymerase</keyword>
<dbReference type="EMBL" id="CBGL010000108">
    <property type="protein sequence ID" value="CDD12025.1"/>
    <property type="molecule type" value="Genomic_DNA"/>
</dbReference>
<dbReference type="InterPro" id="IPR041931">
    <property type="entry name" value="DNA_pol3_alpha_thumb_dom"/>
</dbReference>
<dbReference type="Pfam" id="PF17657">
    <property type="entry name" value="DNA_pol3_finger"/>
    <property type="match status" value="1"/>
</dbReference>
<dbReference type="InterPro" id="IPR004805">
    <property type="entry name" value="DnaE2/DnaE/PolC"/>
</dbReference>
<dbReference type="SMART" id="SM00481">
    <property type="entry name" value="POLIIIAc"/>
    <property type="match status" value="1"/>
</dbReference>
<dbReference type="Gene3D" id="3.20.20.140">
    <property type="entry name" value="Metal-dependent hydrolases"/>
    <property type="match status" value="1"/>
</dbReference>
<dbReference type="InterPro" id="IPR011708">
    <property type="entry name" value="DNA_pol3_alpha_NTPase_dom"/>
</dbReference>
<keyword evidence="7" id="KW-0235">DNA replication</keyword>
<dbReference type="Pfam" id="PF02811">
    <property type="entry name" value="PHP"/>
    <property type="match status" value="1"/>
</dbReference>
<dbReference type="RefSeq" id="WP_021719887.1">
    <property type="nucleotide sequence ID" value="NZ_FR892781.1"/>
</dbReference>
<keyword evidence="5" id="KW-0808">Transferase</keyword>
<dbReference type="GO" id="GO:0003887">
    <property type="term" value="F:DNA-directed DNA polymerase activity"/>
    <property type="evidence" value="ECO:0007669"/>
    <property type="project" value="UniProtKB-KW"/>
</dbReference>
<dbReference type="InterPro" id="IPR029460">
    <property type="entry name" value="DNAPol_HHH"/>
</dbReference>
<dbReference type="InterPro" id="IPR003141">
    <property type="entry name" value="Pol/His_phosphatase_N"/>
</dbReference>
<dbReference type="NCBIfam" id="TIGR00594">
    <property type="entry name" value="polc"/>
    <property type="match status" value="1"/>
</dbReference>
<evidence type="ECO:0000256" key="5">
    <source>
        <dbReference type="ARBA" id="ARBA00022679"/>
    </source>
</evidence>
<dbReference type="InterPro" id="IPR040982">
    <property type="entry name" value="DNA_pol3_finger"/>
</dbReference>
<dbReference type="Pfam" id="PF14579">
    <property type="entry name" value="HHH_6"/>
    <property type="match status" value="1"/>
</dbReference>
<dbReference type="HOGENOM" id="CLU_001600_0_0_9"/>
<evidence type="ECO:0000256" key="9">
    <source>
        <dbReference type="ARBA" id="ARBA00025611"/>
    </source>
</evidence>
<name>R6WRP3_9FIRM</name>
<feature type="domain" description="Polymerase/histidinol phosphatase N-terminal" evidence="11">
    <location>
        <begin position="6"/>
        <end position="73"/>
    </location>
</feature>
<dbReference type="Pfam" id="PF07733">
    <property type="entry name" value="DNA_pol3_alpha"/>
    <property type="match status" value="1"/>
</dbReference>
<evidence type="ECO:0000256" key="3">
    <source>
        <dbReference type="ARBA" id="ARBA00012417"/>
    </source>
</evidence>
<dbReference type="GO" id="GO:0003676">
    <property type="term" value="F:nucleic acid binding"/>
    <property type="evidence" value="ECO:0007669"/>
    <property type="project" value="InterPro"/>
</dbReference>
<dbReference type="Gene3D" id="1.10.10.1600">
    <property type="entry name" value="Bacterial DNA polymerase III alpha subunit, thumb domain"/>
    <property type="match status" value="1"/>
</dbReference>
<protein>
    <recommendedName>
        <fullName evidence="4">DNA polymerase III subunit alpha</fullName>
        <ecNumber evidence="3">2.7.7.7</ecNumber>
    </recommendedName>
</protein>
<comment type="caution">
    <text evidence="12">The sequence shown here is derived from an EMBL/GenBank/DDBJ whole genome shotgun (WGS) entry which is preliminary data.</text>
</comment>
<evidence type="ECO:0000313" key="12">
    <source>
        <dbReference type="EMBL" id="CDD12025.1"/>
    </source>
</evidence>
<dbReference type="Gene3D" id="1.10.150.870">
    <property type="match status" value="1"/>
</dbReference>
<dbReference type="PANTHER" id="PTHR32294:SF0">
    <property type="entry name" value="DNA POLYMERASE III SUBUNIT ALPHA"/>
    <property type="match status" value="1"/>
</dbReference>
<dbReference type="InterPro" id="IPR004365">
    <property type="entry name" value="NA-bd_OB_tRNA"/>
</dbReference>
<evidence type="ECO:0000256" key="10">
    <source>
        <dbReference type="ARBA" id="ARBA00049244"/>
    </source>
</evidence>
<evidence type="ECO:0000256" key="1">
    <source>
        <dbReference type="ARBA" id="ARBA00004496"/>
    </source>
</evidence>
<evidence type="ECO:0000256" key="8">
    <source>
        <dbReference type="ARBA" id="ARBA00022932"/>
    </source>
</evidence>
<comment type="subcellular location">
    <subcellularLocation>
        <location evidence="1">Cytoplasm</location>
    </subcellularLocation>
</comment>
<dbReference type="InterPro" id="IPR016195">
    <property type="entry name" value="Pol/histidinol_Pase-like"/>
</dbReference>
<dbReference type="CDD" id="cd12113">
    <property type="entry name" value="PHP_PolIIIA_DnaE3"/>
    <property type="match status" value="1"/>
</dbReference>
<dbReference type="CDD" id="cd04485">
    <property type="entry name" value="DnaE_OBF"/>
    <property type="match status" value="1"/>
</dbReference>
<accession>R6WRP3</accession>
<organism evidence="12 13">
    <name type="scientific">Phascolarctobacterium succinatutens CAG:287</name>
    <dbReference type="NCBI Taxonomy" id="1263101"/>
    <lineage>
        <taxon>Bacteria</taxon>
        <taxon>Bacillati</taxon>
        <taxon>Bacillota</taxon>
        <taxon>Negativicutes</taxon>
        <taxon>Acidaminococcales</taxon>
        <taxon>Acidaminococcaceae</taxon>
        <taxon>Phascolarctobacterium</taxon>
    </lineage>
</organism>
<dbReference type="GO" id="GO:0005737">
    <property type="term" value="C:cytoplasm"/>
    <property type="evidence" value="ECO:0007669"/>
    <property type="project" value="UniProtKB-SubCell"/>
</dbReference>
<comment type="catalytic activity">
    <reaction evidence="10">
        <text>DNA(n) + a 2'-deoxyribonucleoside 5'-triphosphate = DNA(n+1) + diphosphate</text>
        <dbReference type="Rhea" id="RHEA:22508"/>
        <dbReference type="Rhea" id="RHEA-COMP:17339"/>
        <dbReference type="Rhea" id="RHEA-COMP:17340"/>
        <dbReference type="ChEBI" id="CHEBI:33019"/>
        <dbReference type="ChEBI" id="CHEBI:61560"/>
        <dbReference type="ChEBI" id="CHEBI:173112"/>
        <dbReference type="EC" id="2.7.7.7"/>
    </reaction>
</comment>
<dbReference type="Proteomes" id="UP000014937">
    <property type="component" value="Unassembled WGS sequence"/>
</dbReference>
<dbReference type="PANTHER" id="PTHR32294">
    <property type="entry name" value="DNA POLYMERASE III SUBUNIT ALPHA"/>
    <property type="match status" value="1"/>
</dbReference>
<proteinExistence type="inferred from homology"/>
<keyword evidence="6" id="KW-0548">Nucleotidyltransferase</keyword>
<sequence length="1136" mass="127770">MTKRFTHLHVHTEYSLLDGASKIHELVAYAKELGMDSLAITDHGAMYGAVEFYQECTKAGIKPIIGCEVYLSKESHLEKNNRGMYHLILLAENDTGYHNLMKIVSIGQLEGFYYKPRVDKDVLRTYHEGIICLSACVAGEVPQMILQDNLEGARRCIQEYIDIFGKDNYFLEIQDHDLDEEHKVSAELKQLAQEFGLGLVATNDLHYVQQKDAAAQDILLCIQTTSTVDEPDRMRFNNDSYYLKSYDEMGALFGDCPEALSNTAKIADRCNVTMEFGHLLLPEFPVPDGFDAVSYLRHLCEEALPKRYEVVDEKVRKRLDFELDIINTMGYACYFLIVWDFINYCRSHDIPVGPGRGSAAGSIVAYLLRITNIEPLRYHLLFERFLNPERVSMPDIDTDFCYVKRNQVLDYVVRRYGQERVAQIITFGTLQARAAVRDVGKALGMSYGEVDEIAKLIPRELGITLEKALNGSKDFRQAYDSRPEVKKLIDLAQSVEGLPRNAGTHAAGVIIAPHNMKNYVPLQQGSDGGVITQYDKNKVEELGLLKMDFLGLRTLTVIGDCIRFIRETTGEEVDIDNIPLADEATCAMLRRGETACVFQLESAGITKLVMDLAPESFEDLIPLVALYRPGPLGTGMAEDFIAGRHGQRTAKVLHPLMEPILKDTYGVILYQEQVMQITSALAGFTLGQADILRRAMGKKKAKELDSMRQSFIDGAKKLHDIQEELSDQIFSLLQHFAGYGFNKSHSVAYALVAYETAYLKAHWRPQFYAAFLNSIIGDADKVSWYINVCRNDNIKILPPDVNESGHNFTVHQNASIRFGLAGIKNTGDTAVEAIISARNEGGPFKSLVDFCCRVNMRVVNKRVIENMIKCGAMDSFGARRSQMLAILEQAVDLGAACQRDRANGQLGLFGDVQDFGASEIRLPQLDEFPKQLILQYEKEIIGFYVTDHPLSDYKKMLERFMPLHQFGGDTQVADGQFVRVAGIITNCTIKTTKRGDTMAVLTLEDFSGRFPIIVFPQAYRNSVKDIYEDSVVAIEGRFSVDERESKIIANSVRVLPSKPPTEICLRIEAHLENPLIQRELMQLFQKYKGDDCVYLQLMGSRKLIKTTPNFWVNSEAPGFAEDVVKILGDNCVVKRS</sequence>
<dbReference type="InterPro" id="IPR004013">
    <property type="entry name" value="PHP_dom"/>
</dbReference>
<evidence type="ECO:0000259" key="11">
    <source>
        <dbReference type="SMART" id="SM00481"/>
    </source>
</evidence>
<dbReference type="GO" id="GO:0006260">
    <property type="term" value="P:DNA replication"/>
    <property type="evidence" value="ECO:0007669"/>
    <property type="project" value="UniProtKB-KW"/>
</dbReference>
<dbReference type="AlphaFoldDB" id="R6WRP3"/>
<dbReference type="NCBIfam" id="NF005298">
    <property type="entry name" value="PRK06826.1"/>
    <property type="match status" value="1"/>
</dbReference>
<dbReference type="EC" id="2.7.7.7" evidence="3"/>
<evidence type="ECO:0000256" key="6">
    <source>
        <dbReference type="ARBA" id="ARBA00022695"/>
    </source>
</evidence>
<dbReference type="SUPFAM" id="SSF89550">
    <property type="entry name" value="PHP domain-like"/>
    <property type="match status" value="1"/>
</dbReference>
<reference evidence="12" key="1">
    <citation type="submission" date="2012-11" db="EMBL/GenBank/DDBJ databases">
        <title>Dependencies among metagenomic species, viruses, plasmids and units of genetic variation.</title>
        <authorList>
            <person name="Nielsen H.B."/>
            <person name="Almeida M."/>
            <person name="Juncker A.S."/>
            <person name="Rasmussen S."/>
            <person name="Li J."/>
            <person name="Sunagawa S."/>
            <person name="Plichta D."/>
            <person name="Gautier L."/>
            <person name="Le Chatelier E."/>
            <person name="Peletier E."/>
            <person name="Bonde I."/>
            <person name="Nielsen T."/>
            <person name="Manichanh C."/>
            <person name="Arumugam M."/>
            <person name="Batto J."/>
            <person name="Santos M.B.Q.D."/>
            <person name="Blom N."/>
            <person name="Borruel N."/>
            <person name="Burgdorf K.S."/>
            <person name="Boumezbeur F."/>
            <person name="Casellas F."/>
            <person name="Dore J."/>
            <person name="Guarner F."/>
            <person name="Hansen T."/>
            <person name="Hildebrand F."/>
            <person name="Kaas R.S."/>
            <person name="Kennedy S."/>
            <person name="Kristiansen K."/>
            <person name="Kultima J.R."/>
            <person name="Leonard P."/>
            <person name="Levenez F."/>
            <person name="Lund O."/>
            <person name="Moumen B."/>
            <person name="Le Paslier D."/>
            <person name="Pons N."/>
            <person name="Pedersen O."/>
            <person name="Prifti E."/>
            <person name="Qin J."/>
            <person name="Raes J."/>
            <person name="Tap J."/>
            <person name="Tims S."/>
            <person name="Ussery D.W."/>
            <person name="Yamada T."/>
            <person name="MetaHit consortium"/>
            <person name="Renault P."/>
            <person name="Sicheritz-Ponten T."/>
            <person name="Bork P."/>
            <person name="Wang J."/>
            <person name="Brunak S."/>
            <person name="Ehrlich S.D."/>
        </authorList>
    </citation>
    <scope>NUCLEOTIDE SEQUENCE [LARGE SCALE GENOMIC DNA]</scope>
</reference>
<evidence type="ECO:0000256" key="7">
    <source>
        <dbReference type="ARBA" id="ARBA00022705"/>
    </source>
</evidence>
<dbReference type="NCBIfam" id="NF004226">
    <property type="entry name" value="PRK05673.1"/>
    <property type="match status" value="1"/>
</dbReference>
<dbReference type="Pfam" id="PF01336">
    <property type="entry name" value="tRNA_anti-codon"/>
    <property type="match status" value="1"/>
</dbReference>
<comment type="similarity">
    <text evidence="2">Belongs to the DNA polymerase type-C family. DnaE subfamily.</text>
</comment>
<evidence type="ECO:0000256" key="2">
    <source>
        <dbReference type="ARBA" id="ARBA00009496"/>
    </source>
</evidence>
<gene>
    <name evidence="12" type="ORF">BN587_00809</name>
</gene>